<reference evidence="3" key="1">
    <citation type="journal article" date="2017" name="Nat. Microbiol.">
        <title>Global analysis of biosynthetic gene clusters reveals vast potential of secondary metabolite production in Penicillium species.</title>
        <authorList>
            <person name="Nielsen J.C."/>
            <person name="Grijseels S."/>
            <person name="Prigent S."/>
            <person name="Ji B."/>
            <person name="Dainat J."/>
            <person name="Nielsen K.F."/>
            <person name="Frisvad J.C."/>
            <person name="Workman M."/>
            <person name="Nielsen J."/>
        </authorList>
    </citation>
    <scope>NUCLEOTIDE SEQUENCE [LARGE SCALE GENOMIC DNA]</scope>
    <source>
        <strain evidence="3">IBT 14082</strain>
    </source>
</reference>
<protein>
    <submittedName>
        <fullName evidence="2">Uncharacterized protein</fullName>
    </submittedName>
</protein>
<evidence type="ECO:0000313" key="3">
    <source>
        <dbReference type="Proteomes" id="UP000191342"/>
    </source>
</evidence>
<accession>A0A1V6SVN6</accession>
<dbReference type="Proteomes" id="UP000191342">
    <property type="component" value="Unassembled WGS sequence"/>
</dbReference>
<name>A0A1V6SVN6_9EURO</name>
<sequence>MVGDMREASDKAWYAAPAPPGEIEPRAQSQSGPQGLVAEGLRLLQRAREQTEPQPDIDDELRLLDKAREEIVKGHGKAKAILHQGSTEDSQEALKAVERGRWMMLADLEETETSLVAQADDVAEEWTPEAQMTLLFLMEKESRVNLEKARSLLAPILEYQPSQEPPQEN</sequence>
<dbReference type="EMBL" id="MLQL01000022">
    <property type="protein sequence ID" value="OQE18062.1"/>
    <property type="molecule type" value="Genomic_DNA"/>
</dbReference>
<dbReference type="AlphaFoldDB" id="A0A1V6SVN6"/>
<organism evidence="2 3">
    <name type="scientific">Penicillium flavigenum</name>
    <dbReference type="NCBI Taxonomy" id="254877"/>
    <lineage>
        <taxon>Eukaryota</taxon>
        <taxon>Fungi</taxon>
        <taxon>Dikarya</taxon>
        <taxon>Ascomycota</taxon>
        <taxon>Pezizomycotina</taxon>
        <taxon>Eurotiomycetes</taxon>
        <taxon>Eurotiomycetidae</taxon>
        <taxon>Eurotiales</taxon>
        <taxon>Aspergillaceae</taxon>
        <taxon>Penicillium</taxon>
    </lineage>
</organism>
<evidence type="ECO:0000256" key="1">
    <source>
        <dbReference type="SAM" id="MobiDB-lite"/>
    </source>
</evidence>
<feature type="region of interest" description="Disordered" evidence="1">
    <location>
        <begin position="1"/>
        <end position="57"/>
    </location>
</feature>
<feature type="compositionally biased region" description="Basic and acidic residues" evidence="1">
    <location>
        <begin position="1"/>
        <end position="10"/>
    </location>
</feature>
<evidence type="ECO:0000313" key="2">
    <source>
        <dbReference type="EMBL" id="OQE18062.1"/>
    </source>
</evidence>
<gene>
    <name evidence="2" type="ORF">PENFLA_c022G04489</name>
</gene>
<keyword evidence="3" id="KW-1185">Reference proteome</keyword>
<comment type="caution">
    <text evidence="2">The sequence shown here is derived from an EMBL/GenBank/DDBJ whole genome shotgun (WGS) entry which is preliminary data.</text>
</comment>
<dbReference type="OrthoDB" id="1618453at2759"/>
<proteinExistence type="predicted"/>